<dbReference type="STRING" id="1314776.A0A166DJW5"/>
<gene>
    <name evidence="8" type="ORF">SISSUDRAFT_1119515</name>
</gene>
<dbReference type="InterPro" id="IPR034193">
    <property type="entry name" value="PCSK9_ProteinaseK-like"/>
</dbReference>
<dbReference type="InterPro" id="IPR023827">
    <property type="entry name" value="Peptidase_S8_Asp-AS"/>
</dbReference>
<feature type="active site" description="Charge relay system" evidence="5">
    <location>
        <position position="113"/>
    </location>
</feature>
<dbReference type="PRINTS" id="PR00723">
    <property type="entry name" value="SUBTILISIN"/>
</dbReference>
<comment type="similarity">
    <text evidence="1 5 6">Belongs to the peptidase S8 family.</text>
</comment>
<dbReference type="SUPFAM" id="SSF52743">
    <property type="entry name" value="Subtilisin-like"/>
    <property type="match status" value="1"/>
</dbReference>
<sequence length="568" mass="61178">MARQGPAKILTHSKKKPKSYIILLNPEVDKKEHYNWHNKAVQPRNSCIGITHDYDSDFLHGYTGMEFAEQTDAPWGISRVSVDDQTQADELQVTDLSYDYFYNLSPVDVYIVDAGIRISHKDFGGRAELGVSLDSSDIITSGHGTHVAGIAGGVKYGIGKDIHLVAVKSSDSHDTRIQGLEWVFHQVQLTGRPSVANLSWGWPVPEGEEDPEDNPCDVAVNAMINAGTHVVIAAGNRNWDVSNTTPARVPNAITVASADIDGNRATSSNYGTGIDIFAPGVKITSAWIGSDEDSKVLGGTSMAAPHVTGLVAYLTKLYGNRTPADMKTLLQELALKDVLQDTDDHPLNGSPNLLARNDYNNSQVGVLAYIPPQPASVVENNQIAIIDVEKSTSVVLYGTGLSDKEQIVSTVLVDSDGHHIASNDGDTNPVLVGKQGPLQVIRSQSTVVTWGPFANKTRLVIKFDPEKSSSAGSIIVNQIQEYNGCDTAVSMIPYDDGDTPGRVTTDAIVHVVRKPYVYDQMQRFTSNGDTPPPIPPFPPFPPTGPYSCGCFVGCFDQGLQPPEACAAS</sequence>
<evidence type="ECO:0000256" key="5">
    <source>
        <dbReference type="PROSITE-ProRule" id="PRU01240"/>
    </source>
</evidence>
<keyword evidence="4 5" id="KW-0720">Serine protease</keyword>
<dbReference type="PROSITE" id="PS00136">
    <property type="entry name" value="SUBTILASE_ASP"/>
    <property type="match status" value="1"/>
</dbReference>
<protein>
    <submittedName>
        <fullName evidence="8">Subtilisin-like protein</fullName>
    </submittedName>
</protein>
<evidence type="ECO:0000256" key="6">
    <source>
        <dbReference type="RuleBase" id="RU003355"/>
    </source>
</evidence>
<dbReference type="InterPro" id="IPR015500">
    <property type="entry name" value="Peptidase_S8_subtilisin-rel"/>
</dbReference>
<dbReference type="Gene3D" id="3.40.50.200">
    <property type="entry name" value="Peptidase S8/S53 domain"/>
    <property type="match status" value="1"/>
</dbReference>
<accession>A0A166DJW5</accession>
<dbReference type="GO" id="GO:0005615">
    <property type="term" value="C:extracellular space"/>
    <property type="evidence" value="ECO:0007669"/>
    <property type="project" value="TreeGrafter"/>
</dbReference>
<dbReference type="EMBL" id="KV428060">
    <property type="protein sequence ID" value="KZT38601.1"/>
    <property type="molecule type" value="Genomic_DNA"/>
</dbReference>
<evidence type="ECO:0000313" key="8">
    <source>
        <dbReference type="EMBL" id="KZT38601.1"/>
    </source>
</evidence>
<dbReference type="GO" id="GO:0004252">
    <property type="term" value="F:serine-type endopeptidase activity"/>
    <property type="evidence" value="ECO:0007669"/>
    <property type="project" value="UniProtKB-UniRule"/>
</dbReference>
<dbReference type="GO" id="GO:0006508">
    <property type="term" value="P:proteolysis"/>
    <property type="evidence" value="ECO:0007669"/>
    <property type="project" value="UniProtKB-KW"/>
</dbReference>
<feature type="domain" description="Peptidase S8/S53" evidence="7">
    <location>
        <begin position="139"/>
        <end position="334"/>
    </location>
</feature>
<dbReference type="Pfam" id="PF00082">
    <property type="entry name" value="Peptidase_S8"/>
    <property type="match status" value="1"/>
</dbReference>
<evidence type="ECO:0000256" key="2">
    <source>
        <dbReference type="ARBA" id="ARBA00022670"/>
    </source>
</evidence>
<dbReference type="InterPro" id="IPR022398">
    <property type="entry name" value="Peptidase_S8_His-AS"/>
</dbReference>
<dbReference type="InterPro" id="IPR023828">
    <property type="entry name" value="Peptidase_S8_Ser-AS"/>
</dbReference>
<dbReference type="PANTHER" id="PTHR43806">
    <property type="entry name" value="PEPTIDASE S8"/>
    <property type="match status" value="1"/>
</dbReference>
<evidence type="ECO:0000256" key="4">
    <source>
        <dbReference type="ARBA" id="ARBA00022825"/>
    </source>
</evidence>
<feature type="active site" description="Charge relay system" evidence="5">
    <location>
        <position position="143"/>
    </location>
</feature>
<dbReference type="PROSITE" id="PS00137">
    <property type="entry name" value="SUBTILASE_HIS"/>
    <property type="match status" value="1"/>
</dbReference>
<feature type="active site" description="Charge relay system" evidence="5">
    <location>
        <position position="301"/>
    </location>
</feature>
<dbReference type="InterPro" id="IPR000209">
    <property type="entry name" value="Peptidase_S8/S53_dom"/>
</dbReference>
<keyword evidence="3 5" id="KW-0378">Hydrolase</keyword>
<keyword evidence="9" id="KW-1185">Reference proteome</keyword>
<proteinExistence type="inferred from homology"/>
<dbReference type="Proteomes" id="UP000076798">
    <property type="component" value="Unassembled WGS sequence"/>
</dbReference>
<dbReference type="PROSITE" id="PS00138">
    <property type="entry name" value="SUBTILASE_SER"/>
    <property type="match status" value="1"/>
</dbReference>
<dbReference type="PANTHER" id="PTHR43806:SF11">
    <property type="entry name" value="CEREVISIN-RELATED"/>
    <property type="match status" value="1"/>
</dbReference>
<organism evidence="8 9">
    <name type="scientific">Sistotremastrum suecicum HHB10207 ss-3</name>
    <dbReference type="NCBI Taxonomy" id="1314776"/>
    <lineage>
        <taxon>Eukaryota</taxon>
        <taxon>Fungi</taxon>
        <taxon>Dikarya</taxon>
        <taxon>Basidiomycota</taxon>
        <taxon>Agaricomycotina</taxon>
        <taxon>Agaricomycetes</taxon>
        <taxon>Sistotremastrales</taxon>
        <taxon>Sistotremastraceae</taxon>
        <taxon>Sistotremastrum</taxon>
    </lineage>
</organism>
<keyword evidence="2 5" id="KW-0645">Protease</keyword>
<evidence type="ECO:0000259" key="7">
    <source>
        <dbReference type="Pfam" id="PF00082"/>
    </source>
</evidence>
<evidence type="ECO:0000256" key="1">
    <source>
        <dbReference type="ARBA" id="ARBA00011073"/>
    </source>
</evidence>
<dbReference type="AlphaFoldDB" id="A0A166DJW5"/>
<evidence type="ECO:0000313" key="9">
    <source>
        <dbReference type="Proteomes" id="UP000076798"/>
    </source>
</evidence>
<dbReference type="InterPro" id="IPR050131">
    <property type="entry name" value="Peptidase_S8_subtilisin-like"/>
</dbReference>
<evidence type="ECO:0000256" key="3">
    <source>
        <dbReference type="ARBA" id="ARBA00022801"/>
    </source>
</evidence>
<dbReference type="OrthoDB" id="19448at2759"/>
<dbReference type="PROSITE" id="PS51892">
    <property type="entry name" value="SUBTILASE"/>
    <property type="match status" value="1"/>
</dbReference>
<reference evidence="8 9" key="1">
    <citation type="journal article" date="2016" name="Mol. Biol. Evol.">
        <title>Comparative Genomics of Early-Diverging Mushroom-Forming Fungi Provides Insights into the Origins of Lignocellulose Decay Capabilities.</title>
        <authorList>
            <person name="Nagy L.G."/>
            <person name="Riley R."/>
            <person name="Tritt A."/>
            <person name="Adam C."/>
            <person name="Daum C."/>
            <person name="Floudas D."/>
            <person name="Sun H."/>
            <person name="Yadav J.S."/>
            <person name="Pangilinan J."/>
            <person name="Larsson K.H."/>
            <person name="Matsuura K."/>
            <person name="Barry K."/>
            <person name="Labutti K."/>
            <person name="Kuo R."/>
            <person name="Ohm R.A."/>
            <person name="Bhattacharya S.S."/>
            <person name="Shirouzu T."/>
            <person name="Yoshinaga Y."/>
            <person name="Martin F.M."/>
            <person name="Grigoriev I.V."/>
            <person name="Hibbett D.S."/>
        </authorList>
    </citation>
    <scope>NUCLEOTIDE SEQUENCE [LARGE SCALE GENOMIC DNA]</scope>
    <source>
        <strain evidence="8 9">HHB10207 ss-3</strain>
    </source>
</reference>
<dbReference type="CDD" id="cd04077">
    <property type="entry name" value="Peptidases_S8_PCSK9_ProteinaseK_like"/>
    <property type="match status" value="1"/>
</dbReference>
<name>A0A166DJW5_9AGAM</name>
<dbReference type="InterPro" id="IPR036852">
    <property type="entry name" value="Peptidase_S8/S53_dom_sf"/>
</dbReference>